<gene>
    <name evidence="2" type="ORF">ARMOST_15663</name>
    <name evidence="3" type="ORF">ARMOST_15670</name>
</gene>
<accession>A0A284RU49</accession>
<evidence type="ECO:0000313" key="2">
    <source>
        <dbReference type="EMBL" id="SJL12240.1"/>
    </source>
</evidence>
<evidence type="ECO:0000313" key="4">
    <source>
        <dbReference type="Proteomes" id="UP000219338"/>
    </source>
</evidence>
<reference evidence="2" key="2">
    <citation type="submission" date="2017-01" db="EMBL/GenBank/DDBJ databases">
        <authorList>
            <person name="Mah S.A."/>
            <person name="Swanson W.J."/>
            <person name="Moy G.W."/>
            <person name="Vacquier V.D."/>
        </authorList>
    </citation>
    <scope>NUCLEOTIDE SEQUENCE [LARGE SCALE GENOMIC DNA]</scope>
    <source>
        <strain evidence="2">C18/9</strain>
    </source>
</reference>
<evidence type="ECO:0000313" key="3">
    <source>
        <dbReference type="EMBL" id="SJL12247.1"/>
    </source>
</evidence>
<protein>
    <submittedName>
        <fullName evidence="2">Uncharacterized protein</fullName>
    </submittedName>
</protein>
<dbReference type="Proteomes" id="UP000219338">
    <property type="component" value="Unassembled WGS sequence"/>
</dbReference>
<dbReference type="EMBL" id="FUEG01000016">
    <property type="protein sequence ID" value="SJL12247.1"/>
    <property type="molecule type" value="Genomic_DNA"/>
</dbReference>
<feature type="region of interest" description="Disordered" evidence="1">
    <location>
        <begin position="25"/>
        <end position="45"/>
    </location>
</feature>
<sequence>MHPFESTRLANSSLDSTNSSAVFSKHKVLRSESHTQSRNQGSTKRIPLNHIGGLHGLNLPCKSAGKETLRIDGAGWKDAWWAPCFVRRICSVTRRQIDCADENNDSASITETARPSPHKRTIKLDRRTTARIMETALPSPCSHRSAG</sequence>
<proteinExistence type="predicted"/>
<evidence type="ECO:0000256" key="1">
    <source>
        <dbReference type="SAM" id="MobiDB-lite"/>
    </source>
</evidence>
<organism evidence="2 4">
    <name type="scientific">Armillaria ostoyae</name>
    <name type="common">Armillaria root rot fungus</name>
    <dbReference type="NCBI Taxonomy" id="47428"/>
    <lineage>
        <taxon>Eukaryota</taxon>
        <taxon>Fungi</taxon>
        <taxon>Dikarya</taxon>
        <taxon>Basidiomycota</taxon>
        <taxon>Agaricomycotina</taxon>
        <taxon>Agaricomycetes</taxon>
        <taxon>Agaricomycetidae</taxon>
        <taxon>Agaricales</taxon>
        <taxon>Marasmiineae</taxon>
        <taxon>Physalacriaceae</taxon>
        <taxon>Armillaria</taxon>
    </lineage>
</organism>
<reference evidence="4" key="1">
    <citation type="journal article" date="2017" name="Nat. Ecol. Evol.">
        <title>Genome expansion and lineage-specific genetic innovations in the forest pathogenic fungi Armillaria.</title>
        <authorList>
            <person name="Sipos G."/>
            <person name="Prasanna A.N."/>
            <person name="Walter M.C."/>
            <person name="O'Connor E."/>
            <person name="Balint B."/>
            <person name="Krizsan K."/>
            <person name="Kiss B."/>
            <person name="Hess J."/>
            <person name="Varga T."/>
            <person name="Slot J."/>
            <person name="Riley R."/>
            <person name="Boka B."/>
            <person name="Rigling D."/>
            <person name="Barry K."/>
            <person name="Lee J."/>
            <person name="Mihaltcheva S."/>
            <person name="LaButti K."/>
            <person name="Lipzen A."/>
            <person name="Waldron R."/>
            <person name="Moloney N.M."/>
            <person name="Sperisen C."/>
            <person name="Kredics L."/>
            <person name="Vagvoelgyi C."/>
            <person name="Patrignani A."/>
            <person name="Fitzpatrick D."/>
            <person name="Nagy I."/>
            <person name="Doyle S."/>
            <person name="Anderson J.B."/>
            <person name="Grigoriev I.V."/>
            <person name="Gueldener U."/>
            <person name="Muensterkoetter M."/>
            <person name="Nagy L.G."/>
        </authorList>
    </citation>
    <scope>NUCLEOTIDE SEQUENCE [LARGE SCALE GENOMIC DNA]</scope>
    <source>
        <strain evidence="4">C18/9</strain>
    </source>
</reference>
<keyword evidence="4" id="KW-1185">Reference proteome</keyword>
<name>A0A284RU49_ARMOS</name>
<dbReference type="EMBL" id="FUEG01000016">
    <property type="protein sequence ID" value="SJL12240.1"/>
    <property type="molecule type" value="Genomic_DNA"/>
</dbReference>
<dbReference type="AlphaFoldDB" id="A0A284RU49"/>